<dbReference type="Proteomes" id="UP000594865">
    <property type="component" value="Chromosome"/>
</dbReference>
<organism evidence="1 2">
    <name type="scientific">Neisseria cinerea</name>
    <dbReference type="NCBI Taxonomy" id="483"/>
    <lineage>
        <taxon>Bacteria</taxon>
        <taxon>Pseudomonadati</taxon>
        <taxon>Pseudomonadota</taxon>
        <taxon>Betaproteobacteria</taxon>
        <taxon>Neisseriales</taxon>
        <taxon>Neisseriaceae</taxon>
        <taxon>Neisseria</taxon>
    </lineage>
</organism>
<keyword evidence="1" id="KW-0255">Endonuclease</keyword>
<dbReference type="CDD" id="cd10440">
    <property type="entry name" value="GIY-YIG_COG3680"/>
    <property type="match status" value="1"/>
</dbReference>
<keyword evidence="2" id="KW-1185">Reference proteome</keyword>
<keyword evidence="1" id="KW-0378">Hydrolase</keyword>
<dbReference type="GO" id="GO:0004519">
    <property type="term" value="F:endonuclease activity"/>
    <property type="evidence" value="ECO:0007669"/>
    <property type="project" value="UniProtKB-KW"/>
</dbReference>
<accession>A0A7T3BQ04</accession>
<protein>
    <submittedName>
        <fullName evidence="1">Endonuclease</fullName>
    </submittedName>
</protein>
<reference evidence="1 2" key="1">
    <citation type="submission" date="2020-12" db="EMBL/GenBank/DDBJ databases">
        <title>FDA dAtabase for Regulatory Grade micrObial Sequences (FDA-ARGOS): Supporting development and validation of Infectious Disease Dx tests.</title>
        <authorList>
            <person name="Sproer C."/>
            <person name="Gronow S."/>
            <person name="Severitt S."/>
            <person name="Schroder I."/>
            <person name="Tallon L."/>
            <person name="Sadzewicz L."/>
            <person name="Zhao X."/>
            <person name="Boylan J."/>
            <person name="Ott S."/>
            <person name="Bowen H."/>
            <person name="Vavikolanu K."/>
            <person name="Mehta A."/>
            <person name="Aluvathingal J."/>
            <person name="Nadendla S."/>
            <person name="Lowell S."/>
            <person name="Myers T."/>
            <person name="Yan Y."/>
            <person name="Sichtig H."/>
        </authorList>
    </citation>
    <scope>NUCLEOTIDE SEQUENCE [LARGE SCALE GENOMIC DNA]</scope>
    <source>
        <strain evidence="1 2">FDAARGOS_871</strain>
    </source>
</reference>
<gene>
    <name evidence="1" type="ORF">I6G28_03255</name>
</gene>
<dbReference type="GeneID" id="84021407"/>
<proteinExistence type="predicted"/>
<dbReference type="AlphaFoldDB" id="A0A7T3BQ04"/>
<evidence type="ECO:0000313" key="2">
    <source>
        <dbReference type="Proteomes" id="UP000594865"/>
    </source>
</evidence>
<sequence>MDTEDKGFSESAQAALGSGTNRFYVYCLTDLKKGKVLYIGTGCGNRIFEFDHFDAPTAKAVSKCRKLGRFILAHHLTESEALVAQQSLIAFARSVCGKKLKNLDGSIQGIRTEDWENRFGFEPADVGKLNPDGLILAVKLPQAANRNESAAERENRARGTWTVAKDLVKKVKYLIGIDTDSDNAVVCAYKVAGFETEDTVRNGKTLTAYRFTFTQEKDVAETLGLQQKSLPGLKFANGSDKTYIRPKNI</sequence>
<name>A0A7T3BQ04_NEICI</name>
<dbReference type="EMBL" id="CP065726">
    <property type="protein sequence ID" value="QPT38568.1"/>
    <property type="molecule type" value="Genomic_DNA"/>
</dbReference>
<dbReference type="RefSeq" id="WP_111727220.1">
    <property type="nucleotide sequence ID" value="NZ_CP065726.1"/>
</dbReference>
<evidence type="ECO:0000313" key="1">
    <source>
        <dbReference type="EMBL" id="QPT38568.1"/>
    </source>
</evidence>
<keyword evidence="1" id="KW-0540">Nuclease</keyword>